<protein>
    <submittedName>
        <fullName evidence="5">ATP-binding protein</fullName>
    </submittedName>
</protein>
<dbReference type="Proteomes" id="UP001142462">
    <property type="component" value="Unassembled WGS sequence"/>
</dbReference>
<keyword evidence="1" id="KW-0227">DNA damage</keyword>
<feature type="coiled-coil region" evidence="4">
    <location>
        <begin position="317"/>
        <end position="377"/>
    </location>
</feature>
<evidence type="ECO:0000256" key="1">
    <source>
        <dbReference type="ARBA" id="ARBA00022763"/>
    </source>
</evidence>
<dbReference type="PANTHER" id="PTHR32182:SF0">
    <property type="entry name" value="DNA REPLICATION AND REPAIR PROTEIN RECF"/>
    <property type="match status" value="1"/>
</dbReference>
<evidence type="ECO:0000256" key="4">
    <source>
        <dbReference type="SAM" id="Coils"/>
    </source>
</evidence>
<keyword evidence="3" id="KW-0742">SOS response</keyword>
<dbReference type="RefSeq" id="WP_271173168.1">
    <property type="nucleotide sequence ID" value="NZ_BSEJ01000006.1"/>
</dbReference>
<dbReference type="Gene3D" id="3.40.1140.10">
    <property type="match status" value="1"/>
</dbReference>
<feature type="coiled-coil region" evidence="4">
    <location>
        <begin position="634"/>
        <end position="668"/>
    </location>
</feature>
<name>A0A9W6H3R2_9MICO</name>
<comment type="caution">
    <text evidence="5">The sequence shown here is derived from an EMBL/GenBank/DDBJ whole genome shotgun (WGS) entry which is preliminary data.</text>
</comment>
<dbReference type="InterPro" id="IPR027417">
    <property type="entry name" value="P-loop_NTPase"/>
</dbReference>
<dbReference type="EMBL" id="BSEJ01000006">
    <property type="protein sequence ID" value="GLJ61459.1"/>
    <property type="molecule type" value="Genomic_DNA"/>
</dbReference>
<dbReference type="Pfam" id="PF13555">
    <property type="entry name" value="AAA_29"/>
    <property type="match status" value="1"/>
</dbReference>
<evidence type="ECO:0000256" key="3">
    <source>
        <dbReference type="ARBA" id="ARBA00023236"/>
    </source>
</evidence>
<dbReference type="SUPFAM" id="SSF52540">
    <property type="entry name" value="P-loop containing nucleoside triphosphate hydrolases"/>
    <property type="match status" value="1"/>
</dbReference>
<keyword evidence="5" id="KW-0067">ATP-binding</keyword>
<keyword evidence="2" id="KW-0234">DNA repair</keyword>
<keyword evidence="4" id="KW-0175">Coiled coil</keyword>
<keyword evidence="5" id="KW-0547">Nucleotide-binding</keyword>
<dbReference type="AlphaFoldDB" id="A0A9W6H3R2"/>
<evidence type="ECO:0000313" key="5">
    <source>
        <dbReference type="EMBL" id="GLJ61459.1"/>
    </source>
</evidence>
<dbReference type="GO" id="GO:0009432">
    <property type="term" value="P:SOS response"/>
    <property type="evidence" value="ECO:0007669"/>
    <property type="project" value="UniProtKB-KW"/>
</dbReference>
<reference evidence="5" key="2">
    <citation type="submission" date="2023-01" db="EMBL/GenBank/DDBJ databases">
        <authorList>
            <person name="Sun Q."/>
            <person name="Evtushenko L."/>
        </authorList>
    </citation>
    <scope>NUCLEOTIDE SEQUENCE</scope>
    <source>
        <strain evidence="5">VKM Ac-1020</strain>
    </source>
</reference>
<gene>
    <name evidence="5" type="ORF">GCM10017576_15880</name>
</gene>
<dbReference type="Pfam" id="PF13558">
    <property type="entry name" value="SbcC_Walker_B"/>
    <property type="match status" value="1"/>
</dbReference>
<accession>A0A9W6H3R2</accession>
<evidence type="ECO:0000256" key="2">
    <source>
        <dbReference type="ARBA" id="ARBA00023204"/>
    </source>
</evidence>
<organism evidence="5 6">
    <name type="scientific">Microbacterium barkeri</name>
    <dbReference type="NCBI Taxonomy" id="33917"/>
    <lineage>
        <taxon>Bacteria</taxon>
        <taxon>Bacillati</taxon>
        <taxon>Actinomycetota</taxon>
        <taxon>Actinomycetes</taxon>
        <taxon>Micrococcales</taxon>
        <taxon>Microbacteriaceae</taxon>
        <taxon>Microbacterium</taxon>
    </lineage>
</organism>
<reference evidence="5" key="1">
    <citation type="journal article" date="2014" name="Int. J. Syst. Evol. Microbiol.">
        <title>Complete genome sequence of Corynebacterium casei LMG S-19264T (=DSM 44701T), isolated from a smear-ripened cheese.</title>
        <authorList>
            <consortium name="US DOE Joint Genome Institute (JGI-PGF)"/>
            <person name="Walter F."/>
            <person name="Albersmeier A."/>
            <person name="Kalinowski J."/>
            <person name="Ruckert C."/>
        </authorList>
    </citation>
    <scope>NUCLEOTIDE SEQUENCE</scope>
    <source>
        <strain evidence="5">VKM Ac-1020</strain>
    </source>
</reference>
<keyword evidence="6" id="KW-1185">Reference proteome</keyword>
<proteinExistence type="predicted"/>
<dbReference type="GO" id="GO:0006302">
    <property type="term" value="P:double-strand break repair"/>
    <property type="evidence" value="ECO:0007669"/>
    <property type="project" value="TreeGrafter"/>
</dbReference>
<dbReference type="GO" id="GO:0005524">
    <property type="term" value="F:ATP binding"/>
    <property type="evidence" value="ECO:0007669"/>
    <property type="project" value="UniProtKB-KW"/>
</dbReference>
<dbReference type="PANTHER" id="PTHR32182">
    <property type="entry name" value="DNA REPLICATION AND REPAIR PROTEIN RECF"/>
    <property type="match status" value="1"/>
</dbReference>
<evidence type="ECO:0000313" key="6">
    <source>
        <dbReference type="Proteomes" id="UP001142462"/>
    </source>
</evidence>
<sequence>MTMLDLPIAPSRPQWRLARIEVVNWGTFDGAHGIDVARKGHLFTGASGSGKSSLLDAVAAVMTPDRWLRFNAAAQDGSSRADDRSLVSYVRGAWSKEADEALDRAVSAYVRPRATWSGILLRYENEVDAPVTLVRLFHLPGSGTDRADLRDALLLLRDTVALVDFAPFAAKGIEARRLKAAYPDAYVSTGSHGGFYQRLRRSLGIGSDNALQLLHRTQAAKNLGSLDHLFRTFMLDRPSTFERADNATEQFGELSAAHQHVVQLRLQAEQLREISATIAAYERESRVAAELERLLAVREVFQDRFHLKITQDDHADLIAAKARAEDVAQRAARAREEADEQLRAAQLREAQLGGGDAQHLRARLDDARAAADATARRWSQLAAELSGVGLDTPPQSAADFAELQQAARSALDEERPAASRDHAANARFFEARRELEKIDAELEALRRRRSNIPADLQGVRAWLCAETGLTEQALPFGGELIEVLPEYEEWTGAIERVLRPIASSLLVRDEHLAAVRRLVEGRHLGARLVVEAVPLVAESPRPARAPQTLLHRIRVSDGPFGTWLSSRLATSYDISCVDGPDALDDVERGVTIGGQIKLSSRRYEKNDRVAIDDRRHWILGADNEAKVELLLVRRRDAERRMAEAAGLLDAVQREIEAAARRRATLERVLETEWSSIDREAAEAAVAARLRELAALTEGNGELADATRVAEEARALWHQRDEASRLADTELARAGDRLHDTERLIETLTARLDGRTIDEADARDLEARYRSIQRRIGRDDIERVGQRVTSAMHHEATAAGARRAEAQSSFQEQAGAFRARWESAAADLTSSIEDRDGYRALLATIESRGLPEHESNFQRLLRERSRDLIGHLLSDIRDAPKQIAERIDPVNSSLGRSLFDTDRFLRIVVKVRRGPEVVEFMSDLKSIVDGAWADDDLDRAEQRFAVLERIMRRLASDDSADRGWRQRCLDTREHVSFTAHEVDRAGRVVGVHDSSAGLSGGQRQKLVIFCLAAALRYQLTTDDEDVPTYATIVLDEAFDKADSRYTRMAMDVFTEFGFHMILATPHKLLQTIERYVGAVTSVSNPSRQQSVLANVAFTERR</sequence>
<dbReference type="GO" id="GO:0000731">
    <property type="term" value="P:DNA synthesis involved in DNA repair"/>
    <property type="evidence" value="ECO:0007669"/>
    <property type="project" value="TreeGrafter"/>
</dbReference>